<feature type="domain" description="NfeD-like C-terminal" evidence="6">
    <location>
        <begin position="86"/>
        <end position="143"/>
    </location>
</feature>
<dbReference type="RefSeq" id="WP_117892981.1">
    <property type="nucleotide sequence ID" value="NZ_JAOQJZ010000002.1"/>
</dbReference>
<dbReference type="InterPro" id="IPR002810">
    <property type="entry name" value="NfeD-like_C"/>
</dbReference>
<evidence type="ECO:0000259" key="6">
    <source>
        <dbReference type="Pfam" id="PF01957"/>
    </source>
</evidence>
<keyword evidence="3 5" id="KW-1133">Transmembrane helix</keyword>
<evidence type="ECO:0000256" key="5">
    <source>
        <dbReference type="SAM" id="Phobius"/>
    </source>
</evidence>
<keyword evidence="2 5" id="KW-0812">Transmembrane</keyword>
<dbReference type="PANTHER" id="PTHR33507:SF3">
    <property type="entry name" value="INNER MEMBRANE PROTEIN YBBJ"/>
    <property type="match status" value="1"/>
</dbReference>
<dbReference type="AlphaFoldDB" id="A0AAE3IF66"/>
<reference evidence="7 8" key="1">
    <citation type="journal article" date="2021" name="ISME Commun">
        <title>Automated analysis of genomic sequences facilitates high-throughput and comprehensive description of bacteria.</title>
        <authorList>
            <person name="Hitch T.C.A."/>
        </authorList>
    </citation>
    <scope>NUCLEOTIDE SEQUENCE [LARGE SCALE GENOMIC DNA]</scope>
    <source>
        <strain evidence="7 8">Sanger_31</strain>
    </source>
</reference>
<dbReference type="EMBL" id="JAOQJZ010000002">
    <property type="protein sequence ID" value="MCU6704884.1"/>
    <property type="molecule type" value="Genomic_DNA"/>
</dbReference>
<dbReference type="InterPro" id="IPR052165">
    <property type="entry name" value="Membrane_assoc_protease"/>
</dbReference>
<feature type="transmembrane region" description="Helical" evidence="5">
    <location>
        <begin position="36"/>
        <end position="69"/>
    </location>
</feature>
<sequence>MTMATLKIVFWALAFVFFVVCEVATGTALVSIWLAIAALIAMFCAIAKLSFLTQCIVFVVSSIILLLLTRPVVKKLQNKTVATNYELDVGKTAIVIEPIDNSVNKGRVTLEGTDWAARTEDGSKISEGTPVKVVRIDGAKLIVSEEK</sequence>
<evidence type="ECO:0000313" key="8">
    <source>
        <dbReference type="Proteomes" id="UP001208131"/>
    </source>
</evidence>
<dbReference type="Pfam" id="PF01957">
    <property type="entry name" value="NfeD"/>
    <property type="match status" value="1"/>
</dbReference>
<accession>A0AAE3IF66</accession>
<dbReference type="GO" id="GO:0005886">
    <property type="term" value="C:plasma membrane"/>
    <property type="evidence" value="ECO:0007669"/>
    <property type="project" value="TreeGrafter"/>
</dbReference>
<evidence type="ECO:0000256" key="3">
    <source>
        <dbReference type="ARBA" id="ARBA00022989"/>
    </source>
</evidence>
<keyword evidence="8" id="KW-1185">Reference proteome</keyword>
<protein>
    <submittedName>
        <fullName evidence="7">NfeD family protein</fullName>
    </submittedName>
</protein>
<evidence type="ECO:0000313" key="7">
    <source>
        <dbReference type="EMBL" id="MCU6704884.1"/>
    </source>
</evidence>
<comment type="caution">
    <text evidence="7">The sequence shown here is derived from an EMBL/GenBank/DDBJ whole genome shotgun (WGS) entry which is preliminary data.</text>
</comment>
<gene>
    <name evidence="7" type="ORF">OCV57_02930</name>
</gene>
<keyword evidence="4 5" id="KW-0472">Membrane</keyword>
<comment type="subcellular location">
    <subcellularLocation>
        <location evidence="1">Membrane</location>
        <topology evidence="1">Multi-pass membrane protein</topology>
    </subcellularLocation>
</comment>
<dbReference type="Gene3D" id="2.40.50.140">
    <property type="entry name" value="Nucleic acid-binding proteins"/>
    <property type="match status" value="1"/>
</dbReference>
<evidence type="ECO:0000256" key="2">
    <source>
        <dbReference type="ARBA" id="ARBA00022692"/>
    </source>
</evidence>
<evidence type="ECO:0000256" key="4">
    <source>
        <dbReference type="ARBA" id="ARBA00023136"/>
    </source>
</evidence>
<evidence type="ECO:0000256" key="1">
    <source>
        <dbReference type="ARBA" id="ARBA00004141"/>
    </source>
</evidence>
<dbReference type="Proteomes" id="UP001208131">
    <property type="component" value="Unassembled WGS sequence"/>
</dbReference>
<dbReference type="PANTHER" id="PTHR33507">
    <property type="entry name" value="INNER MEMBRANE PROTEIN YBBJ"/>
    <property type="match status" value="1"/>
</dbReference>
<organism evidence="7 8">
    <name type="scientific">Hominimerdicola aceti</name>
    <dbReference type="NCBI Taxonomy" id="2981726"/>
    <lineage>
        <taxon>Bacteria</taxon>
        <taxon>Bacillati</taxon>
        <taxon>Bacillota</taxon>
        <taxon>Clostridia</taxon>
        <taxon>Eubacteriales</taxon>
        <taxon>Oscillospiraceae</taxon>
        <taxon>Hominimerdicola</taxon>
    </lineage>
</organism>
<name>A0AAE3IF66_9FIRM</name>
<proteinExistence type="predicted"/>
<dbReference type="InterPro" id="IPR012340">
    <property type="entry name" value="NA-bd_OB-fold"/>
</dbReference>
<dbReference type="SUPFAM" id="SSF141322">
    <property type="entry name" value="NfeD domain-like"/>
    <property type="match status" value="1"/>
</dbReference>